<keyword evidence="10" id="KW-0732">Signal</keyword>
<evidence type="ECO:0000256" key="9">
    <source>
        <dbReference type="RuleBase" id="RU000488"/>
    </source>
</evidence>
<evidence type="ECO:0000256" key="6">
    <source>
        <dbReference type="ARBA" id="ARBA00022989"/>
    </source>
</evidence>
<proteinExistence type="inferred from homology"/>
<dbReference type="GeneID" id="16077385"/>
<dbReference type="eggNOG" id="KOG0753">
    <property type="taxonomic scope" value="Eukaryota"/>
</dbReference>
<feature type="repeat" description="Solcar" evidence="8">
    <location>
        <begin position="40"/>
        <end position="130"/>
    </location>
</feature>
<evidence type="ECO:0000256" key="8">
    <source>
        <dbReference type="PROSITE-ProRule" id="PRU00282"/>
    </source>
</evidence>
<dbReference type="InParanoid" id="F2U1T6"/>
<reference evidence="11" key="1">
    <citation type="submission" date="2009-08" db="EMBL/GenBank/DDBJ databases">
        <title>Annotation of Salpingoeca rosetta.</title>
        <authorList>
            <consortium name="The Broad Institute Genome Sequencing Platform"/>
            <person name="Russ C."/>
            <person name="Cuomo C."/>
            <person name="Burger G."/>
            <person name="Gray M.W."/>
            <person name="Holland P.W.H."/>
            <person name="King N."/>
            <person name="Lang F.B.F."/>
            <person name="Roger A.J."/>
            <person name="Ruiz-Trillo I."/>
            <person name="Young S.K."/>
            <person name="Zeng Q."/>
            <person name="Gargeya S."/>
            <person name="Alvarado L."/>
            <person name="Berlin A."/>
            <person name="Chapman S.B."/>
            <person name="Chen Z."/>
            <person name="Freedman E."/>
            <person name="Gellesch M."/>
            <person name="Goldberg J."/>
            <person name="Griggs A."/>
            <person name="Gujja S."/>
            <person name="Heilman E."/>
            <person name="Heiman D."/>
            <person name="Howarth C."/>
            <person name="Mehta T."/>
            <person name="Neiman D."/>
            <person name="Pearson M."/>
            <person name="Roberts A."/>
            <person name="Saif S."/>
            <person name="Shea T."/>
            <person name="Shenoy N."/>
            <person name="Sisk P."/>
            <person name="Stolte C."/>
            <person name="Sykes S."/>
            <person name="White J."/>
            <person name="Yandava C."/>
            <person name="Haas B."/>
            <person name="Nusbaum C."/>
            <person name="Birren B."/>
        </authorList>
    </citation>
    <scope>NUCLEOTIDE SEQUENCE</scope>
    <source>
        <strain evidence="11">ATCC 50818</strain>
    </source>
</reference>
<accession>F2U1T6</accession>
<dbReference type="InterPro" id="IPR050391">
    <property type="entry name" value="Mito_Metabolite_Transporter"/>
</dbReference>
<gene>
    <name evidence="11" type="ORF">PTSG_02303</name>
</gene>
<keyword evidence="7 8" id="KW-0472">Membrane</keyword>
<comment type="subcellular location">
    <subcellularLocation>
        <location evidence="1">Membrane</location>
        <topology evidence="1">Multi-pass membrane protein</topology>
    </subcellularLocation>
</comment>
<dbReference type="SUPFAM" id="SSF103506">
    <property type="entry name" value="Mitochondrial carrier"/>
    <property type="match status" value="1"/>
</dbReference>
<evidence type="ECO:0000313" key="12">
    <source>
        <dbReference type="Proteomes" id="UP000007799"/>
    </source>
</evidence>
<keyword evidence="5" id="KW-0677">Repeat</keyword>
<dbReference type="OrthoDB" id="448427at2759"/>
<comment type="similarity">
    <text evidence="2 9">Belongs to the mitochondrial carrier (TC 2.A.29) family.</text>
</comment>
<feature type="chain" id="PRO_5003287011" evidence="10">
    <location>
        <begin position="19"/>
        <end position="347"/>
    </location>
</feature>
<organism evidence="11 12">
    <name type="scientific">Salpingoeca rosetta (strain ATCC 50818 / BSB-021)</name>
    <dbReference type="NCBI Taxonomy" id="946362"/>
    <lineage>
        <taxon>Eukaryota</taxon>
        <taxon>Choanoflagellata</taxon>
        <taxon>Craspedida</taxon>
        <taxon>Salpingoecidae</taxon>
        <taxon>Salpingoeca</taxon>
    </lineage>
</organism>
<evidence type="ECO:0000256" key="5">
    <source>
        <dbReference type="ARBA" id="ARBA00022737"/>
    </source>
</evidence>
<keyword evidence="4 8" id="KW-0812">Transmembrane</keyword>
<dbReference type="Gene3D" id="1.50.40.10">
    <property type="entry name" value="Mitochondrial carrier domain"/>
    <property type="match status" value="1"/>
</dbReference>
<feature type="repeat" description="Solcar" evidence="8">
    <location>
        <begin position="142"/>
        <end position="247"/>
    </location>
</feature>
<feature type="signal peptide" evidence="10">
    <location>
        <begin position="1"/>
        <end position="18"/>
    </location>
</feature>
<dbReference type="PROSITE" id="PS50920">
    <property type="entry name" value="SOLCAR"/>
    <property type="match status" value="3"/>
</dbReference>
<dbReference type="InterPro" id="IPR023395">
    <property type="entry name" value="MCP_dom_sf"/>
</dbReference>
<evidence type="ECO:0000256" key="4">
    <source>
        <dbReference type="ARBA" id="ARBA00022692"/>
    </source>
</evidence>
<dbReference type="AlphaFoldDB" id="F2U1T6"/>
<dbReference type="Proteomes" id="UP000007799">
    <property type="component" value="Unassembled WGS sequence"/>
</dbReference>
<dbReference type="KEGG" id="sre:PTSG_02303"/>
<dbReference type="InterPro" id="IPR018108">
    <property type="entry name" value="MCP_transmembrane"/>
</dbReference>
<dbReference type="PANTHER" id="PTHR45618">
    <property type="entry name" value="MITOCHONDRIAL DICARBOXYLATE CARRIER-RELATED"/>
    <property type="match status" value="1"/>
</dbReference>
<evidence type="ECO:0000256" key="1">
    <source>
        <dbReference type="ARBA" id="ARBA00004141"/>
    </source>
</evidence>
<dbReference type="OMA" id="TTRFGAY"/>
<evidence type="ECO:0000256" key="3">
    <source>
        <dbReference type="ARBA" id="ARBA00022448"/>
    </source>
</evidence>
<evidence type="ECO:0000256" key="7">
    <source>
        <dbReference type="ARBA" id="ARBA00023136"/>
    </source>
</evidence>
<dbReference type="RefSeq" id="XP_004996792.1">
    <property type="nucleotide sequence ID" value="XM_004996735.1"/>
</dbReference>
<keyword evidence="3 9" id="KW-0813">Transport</keyword>
<protein>
    <submittedName>
        <fullName evidence="11">Uncharacterized protein</fullName>
    </submittedName>
</protein>
<dbReference type="Pfam" id="PF00153">
    <property type="entry name" value="Mito_carr"/>
    <property type="match status" value="3"/>
</dbReference>
<dbReference type="STRING" id="946362.F2U1T6"/>
<evidence type="ECO:0000256" key="10">
    <source>
        <dbReference type="SAM" id="SignalP"/>
    </source>
</evidence>
<name>F2U1T6_SALR5</name>
<dbReference type="GO" id="GO:0016020">
    <property type="term" value="C:membrane"/>
    <property type="evidence" value="ECO:0007669"/>
    <property type="project" value="UniProtKB-SubCell"/>
</dbReference>
<sequence length="347" mass="37348">MVMTEGVALALLFGSSSAVLLGLLMDKPEPGSSPRHRNFREIFSSGYCTAFAGTACFNWTDTAKVRMQAESMSVPDPSKRVYTTFGRTMRTIVAEEGISSLLSAGIVSACYRDILYSGIRYGAYPIVKRVIFDSENANVGDVGILKKMFSGAVTGGFGALIANPTDVVKIRMQREAGRVANTPKGPVYVTGLSKGHAVRYHNGFQAMAHIIRAEGFLKMYAGSSATVIRAAMGTGAQLAAYDHTKYLGKKHFAASEGPMLHAAASLVSGLTFATAAAPADVVKSRYMSEPHLFKNPLDCLVQLVRHEGPLALFRGWTPSAVRICSLFVVMTPIYEQIRQALGLGWFG</sequence>
<keyword evidence="6" id="KW-1133">Transmembrane helix</keyword>
<keyword evidence="12" id="KW-1185">Reference proteome</keyword>
<evidence type="ECO:0000256" key="2">
    <source>
        <dbReference type="ARBA" id="ARBA00006375"/>
    </source>
</evidence>
<evidence type="ECO:0000313" key="11">
    <source>
        <dbReference type="EMBL" id="EGD81588.1"/>
    </source>
</evidence>
<feature type="repeat" description="Solcar" evidence="8">
    <location>
        <begin position="256"/>
        <end position="340"/>
    </location>
</feature>
<dbReference type="EMBL" id="GL832959">
    <property type="protein sequence ID" value="EGD81588.1"/>
    <property type="molecule type" value="Genomic_DNA"/>
</dbReference>